<organism evidence="2 3">
    <name type="scientific">Sphingomonas rustica</name>
    <dbReference type="NCBI Taxonomy" id="3103142"/>
    <lineage>
        <taxon>Bacteria</taxon>
        <taxon>Pseudomonadati</taxon>
        <taxon>Pseudomonadota</taxon>
        <taxon>Alphaproteobacteria</taxon>
        <taxon>Sphingomonadales</taxon>
        <taxon>Sphingomonadaceae</taxon>
        <taxon>Sphingomonas</taxon>
    </lineage>
</organism>
<dbReference type="GO" id="GO:0008168">
    <property type="term" value="F:methyltransferase activity"/>
    <property type="evidence" value="ECO:0007669"/>
    <property type="project" value="UniProtKB-KW"/>
</dbReference>
<proteinExistence type="predicted"/>
<accession>A0ABV0B5U1</accession>
<feature type="domain" description="Methyltransferase" evidence="1">
    <location>
        <begin position="204"/>
        <end position="302"/>
    </location>
</feature>
<keyword evidence="3" id="KW-1185">Reference proteome</keyword>
<dbReference type="EC" id="2.1.-.-" evidence="2"/>
<dbReference type="Gene3D" id="3.40.50.150">
    <property type="entry name" value="Vaccinia Virus protein VP39"/>
    <property type="match status" value="1"/>
</dbReference>
<evidence type="ECO:0000259" key="1">
    <source>
        <dbReference type="Pfam" id="PF13649"/>
    </source>
</evidence>
<comment type="caution">
    <text evidence="2">The sequence shown here is derived from an EMBL/GenBank/DDBJ whole genome shotgun (WGS) entry which is preliminary data.</text>
</comment>
<dbReference type="CDD" id="cd02440">
    <property type="entry name" value="AdoMet_MTases"/>
    <property type="match status" value="1"/>
</dbReference>
<evidence type="ECO:0000313" key="3">
    <source>
        <dbReference type="Proteomes" id="UP001427805"/>
    </source>
</evidence>
<dbReference type="Proteomes" id="UP001427805">
    <property type="component" value="Unassembled WGS sequence"/>
</dbReference>
<dbReference type="InterPro" id="IPR041698">
    <property type="entry name" value="Methyltransf_25"/>
</dbReference>
<dbReference type="PANTHER" id="PTHR45128:SF1">
    <property type="entry name" value="S-ADENOSYLMETHIONINE-DEPENDENT METHYLTRANSFERASE RV2258C"/>
    <property type="match status" value="1"/>
</dbReference>
<keyword evidence="2" id="KW-0489">Methyltransferase</keyword>
<keyword evidence="2" id="KW-0808">Transferase</keyword>
<evidence type="ECO:0000313" key="2">
    <source>
        <dbReference type="EMBL" id="MEN3746587.1"/>
    </source>
</evidence>
<dbReference type="InterPro" id="IPR053173">
    <property type="entry name" value="SAM-binding_MTase"/>
</dbReference>
<dbReference type="RefSeq" id="WP_346245585.1">
    <property type="nucleotide sequence ID" value="NZ_JBDIZK010000002.1"/>
</dbReference>
<dbReference type="GO" id="GO:0032259">
    <property type="term" value="P:methylation"/>
    <property type="evidence" value="ECO:0007669"/>
    <property type="project" value="UniProtKB-KW"/>
</dbReference>
<name>A0ABV0B5U1_9SPHN</name>
<sequence length="398" mass="44733">MKHDVPPPYTAVTRHPVFPQASHDEAARFDFLANLNKYLSGTIGAGNKRAYDTRVLPAFRAEHGRDPVDRFEIRRAMNKDPWHRFWSALKRNSMEMRQQNGRQMALRQMDELDARVRQFNEGRDTLQLDETVAVPRYQAAVDIHCMPGSYHGEDRPGDVSAGANYDAGIFATTGGGLGALSDGGGQALVEWIRRERPGWTPRRILDLGCTVGHNIVPLALAFPETEVVAIDTAAPSLRYGHARAQALGARNLRFVQMNAEDMSRFEDGHFDWVQTTMFLHELSGTALPRIIREGYRVLAPGGLMFHLEQPEYSDAMPLYEQFIRDWDAFNNNEPFWSAMHALDMKQQMIDAGFAPDSLFTTGVRAVVDTDIFPQAKSGGDEDHGRAAFWHAYGAWKTA</sequence>
<dbReference type="InterPro" id="IPR029063">
    <property type="entry name" value="SAM-dependent_MTases_sf"/>
</dbReference>
<gene>
    <name evidence="2" type="ORF">TPR58_05365</name>
</gene>
<dbReference type="Pfam" id="PF13649">
    <property type="entry name" value="Methyltransf_25"/>
    <property type="match status" value="1"/>
</dbReference>
<dbReference type="EMBL" id="JBDIZK010000002">
    <property type="protein sequence ID" value="MEN3746587.1"/>
    <property type="molecule type" value="Genomic_DNA"/>
</dbReference>
<dbReference type="PANTHER" id="PTHR45128">
    <property type="entry name" value="METHYLTRANSFERASE TYPE 11"/>
    <property type="match status" value="1"/>
</dbReference>
<reference evidence="2 3" key="1">
    <citation type="submission" date="2024-05" db="EMBL/GenBank/DDBJ databases">
        <title>Sphingomonas sp. HF-S3 16S ribosomal RNA gene Genome sequencing and assembly.</title>
        <authorList>
            <person name="Lee H."/>
        </authorList>
    </citation>
    <scope>NUCLEOTIDE SEQUENCE [LARGE SCALE GENOMIC DNA]</scope>
    <source>
        <strain evidence="2 3">HF-S3</strain>
    </source>
</reference>
<dbReference type="SUPFAM" id="SSF53335">
    <property type="entry name" value="S-adenosyl-L-methionine-dependent methyltransferases"/>
    <property type="match status" value="1"/>
</dbReference>
<protein>
    <submittedName>
        <fullName evidence="2">Class I SAM-dependent methyltransferase</fullName>
        <ecNumber evidence="2">2.1.-.-</ecNumber>
    </submittedName>
</protein>